<reference evidence="13" key="1">
    <citation type="submission" date="2022-11" db="EMBL/GenBank/DDBJ databases">
        <title>Complete genome sequence of Veillonella rogosae KCOM 3468 isolated from human Subgingival dental plaque of Chronic peridontitis Lesion.</title>
        <authorList>
            <person name="Park S.-N."/>
            <person name="Lim Y.K."/>
            <person name="Kook J.-K."/>
        </authorList>
    </citation>
    <scope>NUCLEOTIDE SEQUENCE</scope>
    <source>
        <strain evidence="13">KCOM 3468</strain>
    </source>
</reference>
<evidence type="ECO:0000256" key="3">
    <source>
        <dbReference type="ARBA" id="ARBA00022827"/>
    </source>
</evidence>
<evidence type="ECO:0000256" key="6">
    <source>
        <dbReference type="ARBA" id="ARBA00023157"/>
    </source>
</evidence>
<feature type="domain" description="Pyridine nucleotide-disulphide oxidoreductase dimerisation" evidence="11">
    <location>
        <begin position="355"/>
        <end position="452"/>
    </location>
</feature>
<evidence type="ECO:0000256" key="10">
    <source>
        <dbReference type="RuleBase" id="RU003691"/>
    </source>
</evidence>
<feature type="binding site" evidence="8">
    <location>
        <position position="49"/>
    </location>
    <ligand>
        <name>FAD</name>
        <dbReference type="ChEBI" id="CHEBI:57692"/>
    </ligand>
</feature>
<feature type="binding site" evidence="8">
    <location>
        <position position="274"/>
    </location>
    <ligand>
        <name>NAD(+)</name>
        <dbReference type="ChEBI" id="CHEBI:57540"/>
    </ligand>
</feature>
<evidence type="ECO:0000256" key="7">
    <source>
        <dbReference type="ARBA" id="ARBA00023284"/>
    </source>
</evidence>
<organism evidence="13 14">
    <name type="scientific">Veillonella rogosae</name>
    <dbReference type="NCBI Taxonomy" id="423477"/>
    <lineage>
        <taxon>Bacteria</taxon>
        <taxon>Bacillati</taxon>
        <taxon>Bacillota</taxon>
        <taxon>Negativicutes</taxon>
        <taxon>Veillonellales</taxon>
        <taxon>Veillonellaceae</taxon>
        <taxon>Veillonella</taxon>
    </lineage>
</organism>
<proteinExistence type="inferred from homology"/>
<keyword evidence="8" id="KW-0547">Nucleotide-binding</keyword>
<feature type="binding site" evidence="8">
    <location>
        <position position="315"/>
    </location>
    <ligand>
        <name>FAD</name>
        <dbReference type="ChEBI" id="CHEBI:57692"/>
    </ligand>
</feature>
<evidence type="ECO:0000259" key="12">
    <source>
        <dbReference type="Pfam" id="PF07992"/>
    </source>
</evidence>
<dbReference type="GO" id="GO:0016668">
    <property type="term" value="F:oxidoreductase activity, acting on a sulfur group of donors, NAD(P) as acceptor"/>
    <property type="evidence" value="ECO:0007669"/>
    <property type="project" value="InterPro"/>
</dbReference>
<dbReference type="Gene3D" id="3.30.390.30">
    <property type="match status" value="1"/>
</dbReference>
<evidence type="ECO:0000256" key="4">
    <source>
        <dbReference type="ARBA" id="ARBA00022857"/>
    </source>
</evidence>
<keyword evidence="6" id="KW-1015">Disulfide bond</keyword>
<evidence type="ECO:0000313" key="14">
    <source>
        <dbReference type="Proteomes" id="UP001164244"/>
    </source>
</evidence>
<protein>
    <submittedName>
        <fullName evidence="13">FAD-dependent oxidoreductase</fullName>
    </submittedName>
</protein>
<dbReference type="Pfam" id="PF07992">
    <property type="entry name" value="Pyr_redox_2"/>
    <property type="match status" value="1"/>
</dbReference>
<dbReference type="InterPro" id="IPR004099">
    <property type="entry name" value="Pyr_nucl-diS_OxRdtase_dimer"/>
</dbReference>
<evidence type="ECO:0000256" key="8">
    <source>
        <dbReference type="PIRSR" id="PIRSR000350-3"/>
    </source>
</evidence>
<dbReference type="Proteomes" id="UP001164244">
    <property type="component" value="Chromosome"/>
</dbReference>
<dbReference type="PROSITE" id="PS00076">
    <property type="entry name" value="PYRIDINE_REDOX_1"/>
    <property type="match status" value="1"/>
</dbReference>
<dbReference type="EMBL" id="CP110418">
    <property type="protein sequence ID" value="UZG51475.1"/>
    <property type="molecule type" value="Genomic_DNA"/>
</dbReference>
<dbReference type="Gene3D" id="3.50.50.60">
    <property type="entry name" value="FAD/NAD(P)-binding domain"/>
    <property type="match status" value="2"/>
</dbReference>
<dbReference type="PRINTS" id="PR00368">
    <property type="entry name" value="FADPNR"/>
</dbReference>
<gene>
    <name evidence="13" type="ORF">OKW85_02390</name>
</gene>
<accession>A0AA46X8V4</accession>
<dbReference type="PANTHER" id="PTHR43014:SF5">
    <property type="entry name" value="GLUTATHIONE REDUCTASE (NADPH)"/>
    <property type="match status" value="1"/>
</dbReference>
<dbReference type="RefSeq" id="WP_265138599.1">
    <property type="nucleotide sequence ID" value="NZ_CP110418.1"/>
</dbReference>
<keyword evidence="8" id="KW-0520">NAD</keyword>
<dbReference type="KEGG" id="vrg:OKW85_02390"/>
<comment type="similarity">
    <text evidence="1 10">Belongs to the class-I pyridine nucleotide-disulfide oxidoreductase family.</text>
</comment>
<dbReference type="InterPro" id="IPR001100">
    <property type="entry name" value="Pyr_nuc-diS_OxRdtase"/>
</dbReference>
<feature type="disulfide bond" description="Redox-active" evidence="9">
    <location>
        <begin position="40"/>
        <end position="45"/>
    </location>
</feature>
<keyword evidence="4" id="KW-0521">NADP</keyword>
<evidence type="ECO:0000259" key="11">
    <source>
        <dbReference type="Pfam" id="PF02852"/>
    </source>
</evidence>
<feature type="domain" description="FAD/NAD(P)-binding" evidence="12">
    <location>
        <begin position="4"/>
        <end position="329"/>
    </location>
</feature>
<dbReference type="AlphaFoldDB" id="A0AA46X8V4"/>
<dbReference type="InterPro" id="IPR012999">
    <property type="entry name" value="Pyr_OxRdtase_I_AS"/>
</dbReference>
<name>A0AA46X8V4_9FIRM</name>
<dbReference type="Pfam" id="PF02852">
    <property type="entry name" value="Pyr_redox_dim"/>
    <property type="match status" value="1"/>
</dbReference>
<evidence type="ECO:0000256" key="5">
    <source>
        <dbReference type="ARBA" id="ARBA00023002"/>
    </source>
</evidence>
<keyword evidence="2 10" id="KW-0285">Flavoprotein</keyword>
<dbReference type="InterPro" id="IPR023753">
    <property type="entry name" value="FAD/NAD-binding_dom"/>
</dbReference>
<evidence type="ECO:0000256" key="9">
    <source>
        <dbReference type="PIRSR" id="PIRSR000350-4"/>
    </source>
</evidence>
<dbReference type="PIRSF" id="PIRSF000350">
    <property type="entry name" value="Mercury_reductase_MerA"/>
    <property type="match status" value="1"/>
</dbReference>
<dbReference type="SUPFAM" id="SSF51905">
    <property type="entry name" value="FAD/NAD(P)-binding domain"/>
    <property type="match status" value="1"/>
</dbReference>
<evidence type="ECO:0000256" key="2">
    <source>
        <dbReference type="ARBA" id="ARBA00022630"/>
    </source>
</evidence>
<sequence>MKQYDIIVVGTGGATIVADAALKKGLKVAIIEKGKFGGTCLNRGCIPTKVMVTAANAIQEVEEFKKIGVNVGDATMDWDTVAKRTWHMIDKNAGIYDYYNAYDNVDVYRGAASFVSDKVMNIHLNDGSGIVEITAPTIILGTGGYSNVPNVPGLQEAGFLTSESLFGDKFPKQPYKSLAVLGAGPIGVEFGHVFASAGTEVTILQHNVRLVPKEDVDVSEHLLNNYRERGINVVLNQDTVEIRQEDGLKVVVTKDRSTGEILETKVEEILVAAGIRPAVEELHLENTGIETWPKGWIKTNEFLETSVDGIYALGDVNGEPAFRHRANYEADIIAHNLYFAKNEEDFRWARYDTLPKVTFSYPEIGSVGLTEAEAIKAGYNVGVGKNYYSSTAKGYAMGINPGDVNDGFVKIVVDKDTNHILGMHVTGPQASILFQPYVNLMNSGVTPLTAINEEIASERTKRLREKGITREMDPKSVITVGETMSPHPSLVEVIMWTQAYYEHRWQ</sequence>
<dbReference type="InterPro" id="IPR036188">
    <property type="entry name" value="FAD/NAD-bd_sf"/>
</dbReference>
<evidence type="ECO:0000313" key="13">
    <source>
        <dbReference type="EMBL" id="UZG51475.1"/>
    </source>
</evidence>
<keyword evidence="3 8" id="KW-0274">FAD</keyword>
<feature type="binding site" evidence="8">
    <location>
        <begin position="182"/>
        <end position="189"/>
    </location>
    <ligand>
        <name>NAD(+)</name>
        <dbReference type="ChEBI" id="CHEBI:57540"/>
    </ligand>
</feature>
<dbReference type="GO" id="GO:0000166">
    <property type="term" value="F:nucleotide binding"/>
    <property type="evidence" value="ECO:0007669"/>
    <property type="project" value="UniProtKB-KW"/>
</dbReference>
<dbReference type="PRINTS" id="PR00411">
    <property type="entry name" value="PNDRDTASEI"/>
</dbReference>
<dbReference type="PANTHER" id="PTHR43014">
    <property type="entry name" value="MERCURIC REDUCTASE"/>
    <property type="match status" value="1"/>
</dbReference>
<dbReference type="InterPro" id="IPR016156">
    <property type="entry name" value="FAD/NAD-linked_Rdtase_dimer_sf"/>
</dbReference>
<dbReference type="SUPFAM" id="SSF55424">
    <property type="entry name" value="FAD/NAD-linked reductases, dimerisation (C-terminal) domain"/>
    <property type="match status" value="1"/>
</dbReference>
<evidence type="ECO:0000256" key="1">
    <source>
        <dbReference type="ARBA" id="ARBA00007532"/>
    </source>
</evidence>
<keyword evidence="7 10" id="KW-0676">Redox-active center</keyword>
<comment type="cofactor">
    <cofactor evidence="8">
        <name>FAD</name>
        <dbReference type="ChEBI" id="CHEBI:57692"/>
    </cofactor>
    <text evidence="8">Binds 1 FAD per subunit.</text>
</comment>
<keyword evidence="5 10" id="KW-0560">Oxidoreductase</keyword>